<comment type="caution">
    <text evidence="2">The sequence shown here is derived from an EMBL/GenBank/DDBJ whole genome shotgun (WGS) entry which is preliminary data.</text>
</comment>
<proteinExistence type="predicted"/>
<dbReference type="Pfam" id="PF07963">
    <property type="entry name" value="N_methyl"/>
    <property type="match status" value="1"/>
</dbReference>
<gene>
    <name evidence="2" type="ORF">CBY09_17340</name>
</gene>
<dbReference type="Proteomes" id="UP000215441">
    <property type="component" value="Unassembled WGS sequence"/>
</dbReference>
<reference evidence="2 3" key="1">
    <citation type="submission" date="2017-07" db="EMBL/GenBank/DDBJ databases">
        <title>Acidovorax KNDSW TSA 6 genome sequence and assembly.</title>
        <authorList>
            <person name="Mayilraj S."/>
        </authorList>
    </citation>
    <scope>NUCLEOTIDE SEQUENCE [LARGE SCALE GENOMIC DNA]</scope>
    <source>
        <strain evidence="2 3">KNDSW-TSA6</strain>
    </source>
</reference>
<keyword evidence="1" id="KW-0472">Membrane</keyword>
<sequence>MTPISAFTAGGRLSRRQRGFSLIELSVVLIVIGLVIGAVAVGRDLQRSAANQRLSTDFIQGWQLAYEAYFNGVGRPPGDNPSNPTGRVNGNATPAGTELCGTTMINEFLAAGIRVPTGRTEGQQDRYVYLDSNGNPQEARVCFQSVNWSEPADTVNNYVLRPRNVMVIRGVTFSLAGSLDQQIDGRTDARFGSLREGPLANGTVPAADTTNSTGMNWSIDDRVAFGAAVPTSLDESQVAVTTAYFKMMR</sequence>
<protein>
    <submittedName>
        <fullName evidence="2">Prepilin-type cleavage/methylation domain-containing protein</fullName>
    </submittedName>
</protein>
<feature type="transmembrane region" description="Helical" evidence="1">
    <location>
        <begin position="21"/>
        <end position="42"/>
    </location>
</feature>
<evidence type="ECO:0000313" key="2">
    <source>
        <dbReference type="EMBL" id="OYD48603.1"/>
    </source>
</evidence>
<keyword evidence="1" id="KW-1133">Transmembrane helix</keyword>
<dbReference type="PROSITE" id="PS00409">
    <property type="entry name" value="PROKAR_NTER_METHYL"/>
    <property type="match status" value="1"/>
</dbReference>
<dbReference type="EMBL" id="NOIG01000011">
    <property type="protein sequence ID" value="OYD48603.1"/>
    <property type="molecule type" value="Genomic_DNA"/>
</dbReference>
<keyword evidence="1" id="KW-0812">Transmembrane</keyword>
<dbReference type="SUPFAM" id="SSF54523">
    <property type="entry name" value="Pili subunits"/>
    <property type="match status" value="1"/>
</dbReference>
<evidence type="ECO:0000313" key="3">
    <source>
        <dbReference type="Proteomes" id="UP000215441"/>
    </source>
</evidence>
<dbReference type="AlphaFoldDB" id="A0A235EIJ0"/>
<dbReference type="InterPro" id="IPR012902">
    <property type="entry name" value="N_methyl_site"/>
</dbReference>
<accession>A0A235EIJ0</accession>
<dbReference type="OrthoDB" id="7066963at2"/>
<organism evidence="2 3">
    <name type="scientific">Acidovorax kalamii</name>
    <dbReference type="NCBI Taxonomy" id="2004485"/>
    <lineage>
        <taxon>Bacteria</taxon>
        <taxon>Pseudomonadati</taxon>
        <taxon>Pseudomonadota</taxon>
        <taxon>Betaproteobacteria</taxon>
        <taxon>Burkholderiales</taxon>
        <taxon>Comamonadaceae</taxon>
        <taxon>Acidovorax</taxon>
    </lineage>
</organism>
<dbReference type="InterPro" id="IPR045584">
    <property type="entry name" value="Pilin-like"/>
</dbReference>
<name>A0A235EIJ0_9BURK</name>
<keyword evidence="3" id="KW-1185">Reference proteome</keyword>
<dbReference type="NCBIfam" id="TIGR02532">
    <property type="entry name" value="IV_pilin_GFxxxE"/>
    <property type="match status" value="1"/>
</dbReference>
<evidence type="ECO:0000256" key="1">
    <source>
        <dbReference type="SAM" id="Phobius"/>
    </source>
</evidence>
<dbReference type="RefSeq" id="WP_094290843.1">
    <property type="nucleotide sequence ID" value="NZ_NOIG01000011.1"/>
</dbReference>